<dbReference type="GO" id="GO:0005829">
    <property type="term" value="C:cytosol"/>
    <property type="evidence" value="ECO:0007669"/>
    <property type="project" value="TreeGrafter"/>
</dbReference>
<accession>A0A2G5BHB7</accession>
<dbReference type="InterPro" id="IPR033464">
    <property type="entry name" value="CSN8_PSD8_EIF3K"/>
</dbReference>
<dbReference type="FunFam" id="1.25.40.990:FF:000001">
    <property type="entry name" value="26S proteasome non-ATPase regulatory subunit"/>
    <property type="match status" value="1"/>
</dbReference>
<keyword evidence="2 4" id="KW-0647">Proteasome</keyword>
<evidence type="ECO:0000313" key="4">
    <source>
        <dbReference type="EMBL" id="PIA18424.1"/>
    </source>
</evidence>
<dbReference type="InterPro" id="IPR006746">
    <property type="entry name" value="26S_Psome_Rpn12"/>
</dbReference>
<dbReference type="EMBL" id="KZ303490">
    <property type="protein sequence ID" value="PIA18424.1"/>
    <property type="molecule type" value="Genomic_DNA"/>
</dbReference>
<name>A0A2G5BHB7_COERN</name>
<comment type="similarity">
    <text evidence="1">Belongs to the proteasome subunit S14 family.</text>
</comment>
<dbReference type="AlphaFoldDB" id="A0A2G5BHB7"/>
<keyword evidence="5" id="KW-1185">Reference proteome</keyword>
<dbReference type="Pfam" id="PF10075">
    <property type="entry name" value="CSN8_PSD8_EIF3K"/>
    <property type="match status" value="1"/>
</dbReference>
<evidence type="ECO:0000313" key="5">
    <source>
        <dbReference type="Proteomes" id="UP000242474"/>
    </source>
</evidence>
<evidence type="ECO:0000256" key="1">
    <source>
        <dbReference type="ARBA" id="ARBA00009627"/>
    </source>
</evidence>
<dbReference type="GO" id="GO:0043161">
    <property type="term" value="P:proteasome-mediated ubiquitin-dependent protein catabolic process"/>
    <property type="evidence" value="ECO:0007669"/>
    <property type="project" value="TreeGrafter"/>
</dbReference>
<dbReference type="Proteomes" id="UP000242474">
    <property type="component" value="Unassembled WGS sequence"/>
</dbReference>
<sequence>MSAKPTVQSVSKLFENTRAALNSQNPNLDAIKSQLSQLKVSLVGLALQNSQIEADQSFQVLKRSVAELGAELSIKMADIAAFERYMAQLEPFYFDNRLGLDESKVMYPLIGLNLLRMLSDNLIADFHTVLERIDLEQIQNNPFIVHPVKLEQALMEGSYKKVWQARSEVPTPEYLFFMDILMSTIRNEVASCVEKSYVSLPFDDAKSVLFFSSMDELLRFAQEHQWSVSPSEKRITFKTEAEDTRMFQGENIMKQTLSYARELERIV</sequence>
<proteinExistence type="inferred from homology"/>
<dbReference type="STRING" id="763665.A0A2G5BHB7"/>
<dbReference type="PANTHER" id="PTHR12387">
    <property type="entry name" value="26S PROTEASOME NON-ATPASE REGULATORY SUBUNIT 8"/>
    <property type="match status" value="1"/>
</dbReference>
<dbReference type="PROSITE" id="PS50250">
    <property type="entry name" value="PCI"/>
    <property type="match status" value="1"/>
</dbReference>
<dbReference type="GO" id="GO:0008541">
    <property type="term" value="C:proteasome regulatory particle, lid subcomplex"/>
    <property type="evidence" value="ECO:0007669"/>
    <property type="project" value="TreeGrafter"/>
</dbReference>
<dbReference type="OrthoDB" id="8775810at2759"/>
<evidence type="ECO:0000259" key="3">
    <source>
        <dbReference type="PROSITE" id="PS50250"/>
    </source>
</evidence>
<dbReference type="PANTHER" id="PTHR12387:SF0">
    <property type="entry name" value="26S PROTEASOME NON-ATPASE REGULATORY SUBUNIT 8"/>
    <property type="match status" value="1"/>
</dbReference>
<dbReference type="InterPro" id="IPR000717">
    <property type="entry name" value="PCI_dom"/>
</dbReference>
<dbReference type="Gene3D" id="1.25.40.990">
    <property type="match status" value="1"/>
</dbReference>
<feature type="domain" description="PCI" evidence="3">
    <location>
        <begin position="77"/>
        <end position="253"/>
    </location>
</feature>
<evidence type="ECO:0000256" key="2">
    <source>
        <dbReference type="ARBA" id="ARBA00022942"/>
    </source>
</evidence>
<gene>
    <name evidence="4" type="ORF">COEREDRAFT_91276</name>
</gene>
<protein>
    <submittedName>
        <fullName evidence="4">Proteasome 26S subunit</fullName>
    </submittedName>
</protein>
<organism evidence="4 5">
    <name type="scientific">Coemansia reversa (strain ATCC 12441 / NRRL 1564)</name>
    <dbReference type="NCBI Taxonomy" id="763665"/>
    <lineage>
        <taxon>Eukaryota</taxon>
        <taxon>Fungi</taxon>
        <taxon>Fungi incertae sedis</taxon>
        <taxon>Zoopagomycota</taxon>
        <taxon>Kickxellomycotina</taxon>
        <taxon>Kickxellomycetes</taxon>
        <taxon>Kickxellales</taxon>
        <taxon>Kickxellaceae</taxon>
        <taxon>Coemansia</taxon>
    </lineage>
</organism>
<dbReference type="GO" id="GO:0005634">
    <property type="term" value="C:nucleus"/>
    <property type="evidence" value="ECO:0007669"/>
    <property type="project" value="TreeGrafter"/>
</dbReference>
<reference evidence="4 5" key="1">
    <citation type="journal article" date="2015" name="Genome Biol. Evol.">
        <title>Phylogenomic analyses indicate that early fungi evolved digesting cell walls of algal ancestors of land plants.</title>
        <authorList>
            <person name="Chang Y."/>
            <person name="Wang S."/>
            <person name="Sekimoto S."/>
            <person name="Aerts A.L."/>
            <person name="Choi C."/>
            <person name="Clum A."/>
            <person name="LaButti K.M."/>
            <person name="Lindquist E.A."/>
            <person name="Yee Ngan C."/>
            <person name="Ohm R.A."/>
            <person name="Salamov A.A."/>
            <person name="Grigoriev I.V."/>
            <person name="Spatafora J.W."/>
            <person name="Berbee M.L."/>
        </authorList>
    </citation>
    <scope>NUCLEOTIDE SEQUENCE [LARGE SCALE GENOMIC DNA]</scope>
    <source>
        <strain evidence="4 5">NRRL 1564</strain>
    </source>
</reference>